<dbReference type="Pfam" id="PF00749">
    <property type="entry name" value="tRNA-synt_1c"/>
    <property type="match status" value="1"/>
</dbReference>
<dbReference type="InterPro" id="IPR004514">
    <property type="entry name" value="Gln-tRNA-synth"/>
</dbReference>
<dbReference type="NCBIfam" id="TIGR00440">
    <property type="entry name" value="glnS"/>
    <property type="match status" value="1"/>
</dbReference>
<protein>
    <recommendedName>
        <fullName evidence="8">Glutamine--tRNA ligase</fullName>
        <ecNumber evidence="8">6.1.1.18</ecNumber>
    </recommendedName>
</protein>
<dbReference type="InterPro" id="IPR020056">
    <property type="entry name" value="Rbsml_bL25/Gln-tRNA_synth_N"/>
</dbReference>
<evidence type="ECO:0000256" key="1">
    <source>
        <dbReference type="ARBA" id="ARBA00005594"/>
    </source>
</evidence>
<gene>
    <name evidence="13" type="ORF">SAMN05444682_11668</name>
</gene>
<evidence type="ECO:0000256" key="5">
    <source>
        <dbReference type="ARBA" id="ARBA00022840"/>
    </source>
</evidence>
<comment type="similarity">
    <text evidence="1 9">Belongs to the class-I aminoacyl-tRNA synthetase family.</text>
</comment>
<dbReference type="SUPFAM" id="SSF52374">
    <property type="entry name" value="Nucleotidylyl transferase"/>
    <property type="match status" value="1"/>
</dbReference>
<dbReference type="GO" id="GO:0004819">
    <property type="term" value="F:glutamine-tRNA ligase activity"/>
    <property type="evidence" value="ECO:0007669"/>
    <property type="project" value="UniProtKB-UniRule"/>
</dbReference>
<dbReference type="InterPro" id="IPR014729">
    <property type="entry name" value="Rossmann-like_a/b/a_fold"/>
</dbReference>
<evidence type="ECO:0000313" key="13">
    <source>
        <dbReference type="EMBL" id="SFJ93234.1"/>
    </source>
</evidence>
<dbReference type="FunFam" id="1.10.1160.10:FF:000001">
    <property type="entry name" value="Glutamine--tRNA ligase"/>
    <property type="match status" value="1"/>
</dbReference>
<evidence type="ECO:0000256" key="6">
    <source>
        <dbReference type="ARBA" id="ARBA00022917"/>
    </source>
</evidence>
<dbReference type="STRING" id="1477437.SAMN05444682_11668"/>
<dbReference type="EC" id="6.1.1.18" evidence="8"/>
<dbReference type="Gene3D" id="3.40.50.620">
    <property type="entry name" value="HUPs"/>
    <property type="match status" value="1"/>
</dbReference>
<dbReference type="InterPro" id="IPR050132">
    <property type="entry name" value="Gln/Glu-tRNA_Ligase"/>
</dbReference>
<evidence type="ECO:0000259" key="10">
    <source>
        <dbReference type="Pfam" id="PF00749"/>
    </source>
</evidence>
<dbReference type="Pfam" id="PF20974">
    <property type="entry name" value="tRNA-synt_1c_C2"/>
    <property type="match status" value="1"/>
</dbReference>
<dbReference type="RefSeq" id="WP_090632377.1">
    <property type="nucleotide sequence ID" value="NZ_FOQO01000016.1"/>
</dbReference>
<dbReference type="InterPro" id="IPR011035">
    <property type="entry name" value="Ribosomal_bL25/Gln-tRNA_synth"/>
</dbReference>
<evidence type="ECO:0000259" key="12">
    <source>
        <dbReference type="Pfam" id="PF20974"/>
    </source>
</evidence>
<organism evidence="13 14">
    <name type="scientific">Parapedobacter indicus</name>
    <dbReference type="NCBI Taxonomy" id="1477437"/>
    <lineage>
        <taxon>Bacteria</taxon>
        <taxon>Pseudomonadati</taxon>
        <taxon>Bacteroidota</taxon>
        <taxon>Sphingobacteriia</taxon>
        <taxon>Sphingobacteriales</taxon>
        <taxon>Sphingobacteriaceae</taxon>
        <taxon>Parapedobacter</taxon>
    </lineage>
</organism>
<keyword evidence="5 9" id="KW-0067">ATP-binding</keyword>
<evidence type="ECO:0000259" key="11">
    <source>
        <dbReference type="Pfam" id="PF03950"/>
    </source>
</evidence>
<dbReference type="InterPro" id="IPR049437">
    <property type="entry name" value="tRNA-synt_1c_C2"/>
</dbReference>
<feature type="domain" description="Glutamyl/glutaminyl-tRNA synthetase class Ib catalytic" evidence="10">
    <location>
        <begin position="25"/>
        <end position="332"/>
    </location>
</feature>
<keyword evidence="14" id="KW-1185">Reference proteome</keyword>
<evidence type="ECO:0000256" key="7">
    <source>
        <dbReference type="ARBA" id="ARBA00023146"/>
    </source>
</evidence>
<evidence type="ECO:0000256" key="8">
    <source>
        <dbReference type="NCBIfam" id="TIGR00440"/>
    </source>
</evidence>
<dbReference type="OrthoDB" id="9801560at2"/>
<sequence>MEESLNFVEEIVEEDIRNPVYREGIATRFPPEPNGYLHLGHAKSICLNFGLASKYNGKVNLRFDDTNPERENSSYIEAIKEDIRWLGYEWHNEYYASDYFEALYGFAVELIKRGIAYVDDSTSEEIAEQKGTPQIPGTTNQYRERSVDENLQLLEAMKLGQFRDGEKVLRAKIDMAASNMHMRDPIMYRVKHTPHHRTGSTWCIYPMYDFAHGQSDAIEHITHSTCTLEFVAHRPLYNWFIQQLGLFPSKQIEFARLNLAYTIMSKRKLQQLVDNGLVDGWDDPRLPTIAGLRRRGYTPNAIRKFCDRIGVAKRDAITDFGLLEFCVREDLNQSAQRRIAVLKPLKVIITNYDEEKTEYMSMENLPGDEANGSRKVPFGKELWIEQDDFMEHAAKNYFRLTLGGAVRLKGAYIISCEHIMKDEHGNIIELQCRYFPESKSGNDRSNIKVKSTIHWLSVPSAIPAEVRLYDRLFSVEDPGKTENDFLSHFNKHSIQVLQNAYVEADLAERDNAGVHFQFVRLGYFIKDTHSDVDHLVFNRTVDLKERWKKA</sequence>
<evidence type="ECO:0000256" key="2">
    <source>
        <dbReference type="ARBA" id="ARBA00022490"/>
    </source>
</evidence>
<dbReference type="EMBL" id="FOQO01000016">
    <property type="protein sequence ID" value="SFJ93234.1"/>
    <property type="molecule type" value="Genomic_DNA"/>
</dbReference>
<dbReference type="GO" id="GO:0005829">
    <property type="term" value="C:cytosol"/>
    <property type="evidence" value="ECO:0007669"/>
    <property type="project" value="TreeGrafter"/>
</dbReference>
<dbReference type="InterPro" id="IPR000924">
    <property type="entry name" value="Glu/Gln-tRNA-synth"/>
</dbReference>
<feature type="domain" description="Glutamyl/glutaminyl-tRNA synthetase class Ib anti-codon binding" evidence="11">
    <location>
        <begin position="335"/>
        <end position="434"/>
    </location>
</feature>
<dbReference type="FunFam" id="3.40.50.620:FF:000037">
    <property type="entry name" value="Glutamine--tRNA ligase cytoplasmic"/>
    <property type="match status" value="1"/>
</dbReference>
<dbReference type="Pfam" id="PF03950">
    <property type="entry name" value="tRNA-synt_1c_C"/>
    <property type="match status" value="1"/>
</dbReference>
<accession>A0A1I3VCN3</accession>
<proteinExistence type="inferred from homology"/>
<dbReference type="InterPro" id="IPR020058">
    <property type="entry name" value="Glu/Gln-tRNA-synth_Ib_cat-dom"/>
</dbReference>
<dbReference type="PANTHER" id="PTHR43097:SF5">
    <property type="entry name" value="GLUTAMATE--TRNA LIGASE"/>
    <property type="match status" value="1"/>
</dbReference>
<dbReference type="Proteomes" id="UP000198670">
    <property type="component" value="Unassembled WGS sequence"/>
</dbReference>
<keyword evidence="3 9" id="KW-0436">Ligase</keyword>
<dbReference type="Gene3D" id="2.40.240.10">
    <property type="entry name" value="Ribosomal Protein L25, Chain P"/>
    <property type="match status" value="2"/>
</dbReference>
<reference evidence="13 14" key="1">
    <citation type="submission" date="2016-10" db="EMBL/GenBank/DDBJ databases">
        <authorList>
            <person name="de Groot N.N."/>
        </authorList>
    </citation>
    <scope>NUCLEOTIDE SEQUENCE [LARGE SCALE GENOMIC DNA]</scope>
    <source>
        <strain evidence="13 14">RK1</strain>
    </source>
</reference>
<keyword evidence="4 9" id="KW-0547">Nucleotide-binding</keyword>
<keyword evidence="6 9" id="KW-0648">Protein biosynthesis</keyword>
<evidence type="ECO:0000256" key="4">
    <source>
        <dbReference type="ARBA" id="ARBA00022741"/>
    </source>
</evidence>
<dbReference type="SUPFAM" id="SSF50715">
    <property type="entry name" value="Ribosomal protein L25-like"/>
    <property type="match status" value="1"/>
</dbReference>
<dbReference type="GO" id="GO:0006425">
    <property type="term" value="P:glutaminyl-tRNA aminoacylation"/>
    <property type="evidence" value="ECO:0007669"/>
    <property type="project" value="UniProtKB-UniRule"/>
</dbReference>
<name>A0A1I3VCN3_9SPHI</name>
<evidence type="ECO:0000313" key="14">
    <source>
        <dbReference type="Proteomes" id="UP000198670"/>
    </source>
</evidence>
<dbReference type="PANTHER" id="PTHR43097">
    <property type="entry name" value="GLUTAMINE-TRNA LIGASE"/>
    <property type="match status" value="1"/>
</dbReference>
<dbReference type="NCBIfam" id="NF011291">
    <property type="entry name" value="PRK14703.1"/>
    <property type="match status" value="1"/>
</dbReference>
<evidence type="ECO:0000256" key="9">
    <source>
        <dbReference type="RuleBase" id="RU363037"/>
    </source>
</evidence>
<dbReference type="InterPro" id="IPR020059">
    <property type="entry name" value="Glu/Gln-tRNA-synth_Ib_codon-bd"/>
</dbReference>
<dbReference type="AlphaFoldDB" id="A0A1I3VCN3"/>
<dbReference type="FunFam" id="3.90.800.10:FF:000001">
    <property type="entry name" value="Glutamine--tRNA ligase"/>
    <property type="match status" value="1"/>
</dbReference>
<dbReference type="GO" id="GO:0005524">
    <property type="term" value="F:ATP binding"/>
    <property type="evidence" value="ECO:0007669"/>
    <property type="project" value="UniProtKB-KW"/>
</dbReference>
<dbReference type="PRINTS" id="PR00987">
    <property type="entry name" value="TRNASYNTHGLU"/>
</dbReference>
<keyword evidence="7 9" id="KW-0030">Aminoacyl-tRNA synthetase</keyword>
<keyword evidence="2" id="KW-0963">Cytoplasm</keyword>
<evidence type="ECO:0000256" key="3">
    <source>
        <dbReference type="ARBA" id="ARBA00022598"/>
    </source>
</evidence>
<feature type="domain" description="tRNA synthetases class I (E and Q) anti-codon binding" evidence="12">
    <location>
        <begin position="452"/>
        <end position="527"/>
    </location>
</feature>